<dbReference type="Proteomes" id="UP000290189">
    <property type="component" value="Unassembled WGS sequence"/>
</dbReference>
<protein>
    <submittedName>
        <fullName evidence="1">Uncharacterized protein</fullName>
    </submittedName>
</protein>
<sequence length="234" mass="26055">MASIDLVVIEMASIDEAAQAFPDLPGIEIDVDDGDTGQDAVWFAKRTGCRIIIKFETFANASRSVELFVHEGAWARGDGYCNFKTKSQKADRYVIKGDIFCLPHNHLVEIPISYDSNCERPRGFDARTVVVHTEPGEVFLPFPMVTHMLTDQFPDCRIQKPLLHRLLPKGKLQAFGGDRDAMNSLVKLGRSYEEHGGFFEIDIDVDYGGAKMNAYGFVFLPAIVIDCLGAFAML</sequence>
<organism evidence="1 2">
    <name type="scientific">Plasmodiophora brassicae</name>
    <name type="common">Clubroot disease agent</name>
    <dbReference type="NCBI Taxonomy" id="37360"/>
    <lineage>
        <taxon>Eukaryota</taxon>
        <taxon>Sar</taxon>
        <taxon>Rhizaria</taxon>
        <taxon>Endomyxa</taxon>
        <taxon>Phytomyxea</taxon>
        <taxon>Plasmodiophorida</taxon>
        <taxon>Plasmodiophoridae</taxon>
        <taxon>Plasmodiophora</taxon>
    </lineage>
</organism>
<dbReference type="EMBL" id="OVEO01000011">
    <property type="protein sequence ID" value="SPQ99368.1"/>
    <property type="molecule type" value="Genomic_DNA"/>
</dbReference>
<evidence type="ECO:0000313" key="1">
    <source>
        <dbReference type="EMBL" id="SPQ99368.1"/>
    </source>
</evidence>
<evidence type="ECO:0000313" key="2">
    <source>
        <dbReference type="Proteomes" id="UP000290189"/>
    </source>
</evidence>
<geneLocation type="mitochondrion" evidence="1"/>
<reference evidence="1 2" key="1">
    <citation type="submission" date="2018-03" db="EMBL/GenBank/DDBJ databases">
        <authorList>
            <person name="Fogelqvist J."/>
        </authorList>
    </citation>
    <scope>NUCLEOTIDE SEQUENCE [LARGE SCALE GENOMIC DNA]</scope>
</reference>
<name>A0A3P3YGQ8_PLABS</name>
<dbReference type="AlphaFoldDB" id="A0A3P3YGQ8"/>
<gene>
    <name evidence="1" type="ORF">PLBR_LOCUS6583</name>
</gene>
<accession>A0A3P3YGQ8</accession>
<keyword evidence="1" id="KW-0496">Mitochondrion</keyword>
<proteinExistence type="predicted"/>